<comment type="subcellular location">
    <subcellularLocation>
        <location evidence="1 7">Cell membrane</location>
        <topology evidence="1 7">Multi-pass membrane protein</topology>
    </subcellularLocation>
</comment>
<dbReference type="Gene3D" id="1.10.3720.10">
    <property type="entry name" value="MetI-like"/>
    <property type="match status" value="1"/>
</dbReference>
<evidence type="ECO:0000256" key="2">
    <source>
        <dbReference type="ARBA" id="ARBA00022448"/>
    </source>
</evidence>
<feature type="transmembrane region" description="Helical" evidence="7">
    <location>
        <begin position="201"/>
        <end position="222"/>
    </location>
</feature>
<keyword evidence="5 7" id="KW-1133">Transmembrane helix</keyword>
<sequence>MDKFLGNKKAVMLFTLPSLLLFGGLLLVSVVFSFYYSTLEWNGIGEGVFIGLDNYIEMFQNTIFDKAILNSFLLCVFTLAIQLPLALILALILASHIKGEVFFRTVFFIPVTLSTVVVGQLWLKIYNPNYGVLNELLKMIGLEQFTQNWLGDVNTALFSAFVPIIWQNIGYHMLLMYTAIKSIPKDIHESAQIDGATGVKAAFKITIPLILPTIKTCAIFVITGSLKAFDMIYVLTNGGPVNSTEVPSSVMFNSIFVINRYGYGSAMAIFIVVECIAIAFILQRFVKTSPIEY</sequence>
<organism evidence="9 10">
    <name type="scientific">Blautia argi</name>
    <dbReference type="NCBI Taxonomy" id="1912897"/>
    <lineage>
        <taxon>Bacteria</taxon>
        <taxon>Bacillati</taxon>
        <taxon>Bacillota</taxon>
        <taxon>Clostridia</taxon>
        <taxon>Lachnospirales</taxon>
        <taxon>Lachnospiraceae</taxon>
        <taxon>Blautia</taxon>
    </lineage>
</organism>
<evidence type="ECO:0000256" key="3">
    <source>
        <dbReference type="ARBA" id="ARBA00022475"/>
    </source>
</evidence>
<comment type="similarity">
    <text evidence="7">Belongs to the binding-protein-dependent transport system permease family.</text>
</comment>
<keyword evidence="4 7" id="KW-0812">Transmembrane</keyword>
<proteinExistence type="inferred from homology"/>
<feature type="transmembrane region" description="Helical" evidence="7">
    <location>
        <begin position="261"/>
        <end position="282"/>
    </location>
</feature>
<evidence type="ECO:0000313" key="10">
    <source>
        <dbReference type="Proteomes" id="UP000250003"/>
    </source>
</evidence>
<dbReference type="AlphaFoldDB" id="A0A2Z4UE52"/>
<keyword evidence="6 7" id="KW-0472">Membrane</keyword>
<feature type="transmembrane region" description="Helical" evidence="7">
    <location>
        <begin position="101"/>
        <end position="123"/>
    </location>
</feature>
<evidence type="ECO:0000256" key="7">
    <source>
        <dbReference type="RuleBase" id="RU363032"/>
    </source>
</evidence>
<keyword evidence="3" id="KW-1003">Cell membrane</keyword>
<feature type="transmembrane region" description="Helical" evidence="7">
    <location>
        <begin position="12"/>
        <end position="36"/>
    </location>
</feature>
<feature type="transmembrane region" description="Helical" evidence="7">
    <location>
        <begin position="156"/>
        <end position="180"/>
    </location>
</feature>
<dbReference type="PROSITE" id="PS50928">
    <property type="entry name" value="ABC_TM1"/>
    <property type="match status" value="1"/>
</dbReference>
<dbReference type="InterPro" id="IPR051393">
    <property type="entry name" value="ABC_transporter_permease"/>
</dbReference>
<evidence type="ECO:0000256" key="5">
    <source>
        <dbReference type="ARBA" id="ARBA00022989"/>
    </source>
</evidence>
<evidence type="ECO:0000256" key="1">
    <source>
        <dbReference type="ARBA" id="ARBA00004651"/>
    </source>
</evidence>
<feature type="transmembrane region" description="Helical" evidence="7">
    <location>
        <begin position="67"/>
        <end position="94"/>
    </location>
</feature>
<dbReference type="OrthoDB" id="42781at2"/>
<protein>
    <submittedName>
        <fullName evidence="9">Sugar ABC transporter permease</fullName>
    </submittedName>
</protein>
<name>A0A2Z4UE52_9FIRM</name>
<evidence type="ECO:0000313" key="9">
    <source>
        <dbReference type="EMBL" id="AWY99311.1"/>
    </source>
</evidence>
<dbReference type="GO" id="GO:0005886">
    <property type="term" value="C:plasma membrane"/>
    <property type="evidence" value="ECO:0007669"/>
    <property type="project" value="UniProtKB-SubCell"/>
</dbReference>
<keyword evidence="2 7" id="KW-0813">Transport</keyword>
<dbReference type="GO" id="GO:0055085">
    <property type="term" value="P:transmembrane transport"/>
    <property type="evidence" value="ECO:0007669"/>
    <property type="project" value="InterPro"/>
</dbReference>
<dbReference type="CDD" id="cd06261">
    <property type="entry name" value="TM_PBP2"/>
    <property type="match status" value="1"/>
</dbReference>
<accession>A0A2Z4UE52</accession>
<dbReference type="KEGG" id="blau:DQQ01_15615"/>
<reference evidence="10" key="1">
    <citation type="submission" date="2018-06" db="EMBL/GenBank/DDBJ databases">
        <title>Description of Blautia argi sp. nov., a new anaerobic isolated from dog feces.</title>
        <authorList>
            <person name="Chang Y.-H."/>
            <person name="Paek J."/>
            <person name="Shin Y."/>
        </authorList>
    </citation>
    <scope>NUCLEOTIDE SEQUENCE [LARGE SCALE GENOMIC DNA]</scope>
    <source>
        <strain evidence="10">KCTC 15426</strain>
    </source>
</reference>
<evidence type="ECO:0000256" key="4">
    <source>
        <dbReference type="ARBA" id="ARBA00022692"/>
    </source>
</evidence>
<feature type="domain" description="ABC transmembrane type-1" evidence="8">
    <location>
        <begin position="68"/>
        <end position="282"/>
    </location>
</feature>
<evidence type="ECO:0000259" key="8">
    <source>
        <dbReference type="PROSITE" id="PS50928"/>
    </source>
</evidence>
<keyword evidence="10" id="KW-1185">Reference proteome</keyword>
<dbReference type="InterPro" id="IPR000515">
    <property type="entry name" value="MetI-like"/>
</dbReference>
<dbReference type="Proteomes" id="UP000250003">
    <property type="component" value="Chromosome"/>
</dbReference>
<evidence type="ECO:0000256" key="6">
    <source>
        <dbReference type="ARBA" id="ARBA00023136"/>
    </source>
</evidence>
<dbReference type="RefSeq" id="WP_111920752.1">
    <property type="nucleotide sequence ID" value="NZ_CAUWHR010000015.1"/>
</dbReference>
<gene>
    <name evidence="9" type="ORF">DQQ01_15615</name>
</gene>
<dbReference type="PANTHER" id="PTHR30193:SF37">
    <property type="entry name" value="INNER MEMBRANE ABC TRANSPORTER PERMEASE PROTEIN YCJO"/>
    <property type="match status" value="1"/>
</dbReference>
<dbReference type="EMBL" id="CP030280">
    <property type="protein sequence ID" value="AWY99311.1"/>
    <property type="molecule type" value="Genomic_DNA"/>
</dbReference>
<dbReference type="InterPro" id="IPR035906">
    <property type="entry name" value="MetI-like_sf"/>
</dbReference>
<dbReference type="SUPFAM" id="SSF161098">
    <property type="entry name" value="MetI-like"/>
    <property type="match status" value="1"/>
</dbReference>
<dbReference type="PANTHER" id="PTHR30193">
    <property type="entry name" value="ABC TRANSPORTER PERMEASE PROTEIN"/>
    <property type="match status" value="1"/>
</dbReference>
<dbReference type="Pfam" id="PF00528">
    <property type="entry name" value="BPD_transp_1"/>
    <property type="match status" value="1"/>
</dbReference>